<evidence type="ECO:0000313" key="3">
    <source>
        <dbReference type="Proteomes" id="UP000254134"/>
    </source>
</evidence>
<keyword evidence="1" id="KW-0472">Membrane</keyword>
<proteinExistence type="predicted"/>
<reference evidence="3" key="2">
    <citation type="journal article" date="2019" name="MicrobiologyOpen">
        <title>High-quality draft genome sequence of Gaiella occulta isolated from a 150 meter deep mineral water borehole and comparison with the genome sequences of other deep-branching lineages of the phylum Actinobacteria.</title>
        <authorList>
            <person name="Severino R."/>
            <person name="Froufe H.J.C."/>
            <person name="Barroso C."/>
            <person name="Albuquerque L."/>
            <person name="Lobo-da-Cunha A."/>
            <person name="da Costa M.S."/>
            <person name="Egas C."/>
        </authorList>
    </citation>
    <scope>NUCLEOTIDE SEQUENCE [LARGE SCALE GENOMIC DNA]</scope>
    <source>
        <strain evidence="3">F2-233</strain>
    </source>
</reference>
<evidence type="ECO:0008006" key="4">
    <source>
        <dbReference type="Google" id="ProtNLM"/>
    </source>
</evidence>
<keyword evidence="3" id="KW-1185">Reference proteome</keyword>
<name>A0A7M2YUB0_9ACTN</name>
<gene>
    <name evidence="2" type="ORF">Gocc_2579</name>
</gene>
<organism evidence="2 3">
    <name type="scientific">Gaiella occulta</name>
    <dbReference type="NCBI Taxonomy" id="1002870"/>
    <lineage>
        <taxon>Bacteria</taxon>
        <taxon>Bacillati</taxon>
        <taxon>Actinomycetota</taxon>
        <taxon>Thermoleophilia</taxon>
        <taxon>Gaiellales</taxon>
        <taxon>Gaiellaceae</taxon>
        <taxon>Gaiella</taxon>
    </lineage>
</organism>
<evidence type="ECO:0000256" key="1">
    <source>
        <dbReference type="SAM" id="Phobius"/>
    </source>
</evidence>
<comment type="caution">
    <text evidence="2">The sequence shown here is derived from an EMBL/GenBank/DDBJ whole genome shotgun (WGS) entry which is preliminary data.</text>
</comment>
<reference evidence="2 3" key="1">
    <citation type="submission" date="2018-07" db="EMBL/GenBank/DDBJ databases">
        <title>High-quality-draft genome sequence of Gaiella occulta.</title>
        <authorList>
            <person name="Severino R."/>
            <person name="Froufe H.J.C."/>
            <person name="Rainey F.A."/>
            <person name="Barroso C."/>
            <person name="Albuquerque L."/>
            <person name="Lobo-Da-Cunha A."/>
            <person name="Da Costa M.S."/>
            <person name="Egas C."/>
        </authorList>
    </citation>
    <scope>NUCLEOTIDE SEQUENCE [LARGE SCALE GENOMIC DNA]</scope>
    <source>
        <strain evidence="2 3">F2-233</strain>
    </source>
</reference>
<keyword evidence="1" id="KW-0812">Transmembrane</keyword>
<dbReference type="Proteomes" id="UP000254134">
    <property type="component" value="Unassembled WGS sequence"/>
</dbReference>
<dbReference type="RefSeq" id="WP_220150615.1">
    <property type="nucleotide sequence ID" value="NZ_QQZY01000007.1"/>
</dbReference>
<feature type="transmembrane region" description="Helical" evidence="1">
    <location>
        <begin position="12"/>
        <end position="36"/>
    </location>
</feature>
<keyword evidence="1" id="KW-1133">Transmembrane helix</keyword>
<dbReference type="AlphaFoldDB" id="A0A7M2YUB0"/>
<dbReference type="EMBL" id="QQZY01000007">
    <property type="protein sequence ID" value="RDI73666.1"/>
    <property type="molecule type" value="Genomic_DNA"/>
</dbReference>
<evidence type="ECO:0000313" key="2">
    <source>
        <dbReference type="EMBL" id="RDI73666.1"/>
    </source>
</evidence>
<protein>
    <recommendedName>
        <fullName evidence="4">SHOCT domain-containing protein</fullName>
    </recommendedName>
</protein>
<sequence length="85" mass="9393">MMNGFNDGMSAGGWLLMSVFWVALIAVVVWAVAALLPRSGRRDDIGGLAERPEEVLDRRLASGEIDMETYDKLRGKLRDARVSRG</sequence>
<accession>A0A7M2YUB0</accession>